<evidence type="ECO:0000256" key="1">
    <source>
        <dbReference type="ARBA" id="ARBA00022737"/>
    </source>
</evidence>
<dbReference type="Gene3D" id="1.25.10.10">
    <property type="entry name" value="Leucine-rich Repeat Variant"/>
    <property type="match status" value="2"/>
</dbReference>
<feature type="repeat" description="Pumilio" evidence="2">
    <location>
        <begin position="356"/>
        <end position="391"/>
    </location>
</feature>
<dbReference type="EMBL" id="CYKH01001182">
    <property type="protein sequence ID" value="CUG85669.1"/>
    <property type="molecule type" value="Genomic_DNA"/>
</dbReference>
<organism evidence="5 6">
    <name type="scientific">Bodo saltans</name>
    <name type="common">Flagellated protozoan</name>
    <dbReference type="NCBI Taxonomy" id="75058"/>
    <lineage>
        <taxon>Eukaryota</taxon>
        <taxon>Discoba</taxon>
        <taxon>Euglenozoa</taxon>
        <taxon>Kinetoplastea</taxon>
        <taxon>Metakinetoplastina</taxon>
        <taxon>Eubodonida</taxon>
        <taxon>Bodonidae</taxon>
        <taxon>Bodo</taxon>
    </lineage>
</organism>
<evidence type="ECO:0000313" key="5">
    <source>
        <dbReference type="EMBL" id="CUG85669.1"/>
    </source>
</evidence>
<evidence type="ECO:0000256" key="3">
    <source>
        <dbReference type="SAM" id="MobiDB-lite"/>
    </source>
</evidence>
<dbReference type="InterPro" id="IPR033133">
    <property type="entry name" value="PUM-HD"/>
</dbReference>
<gene>
    <name evidence="5" type="ORF">BSAL_90365c</name>
</gene>
<dbReference type="PROSITE" id="PS50302">
    <property type="entry name" value="PUM"/>
    <property type="match status" value="3"/>
</dbReference>
<feature type="repeat" description="Pumilio" evidence="2">
    <location>
        <begin position="319"/>
        <end position="355"/>
    </location>
</feature>
<dbReference type="GO" id="GO:0005737">
    <property type="term" value="C:cytoplasm"/>
    <property type="evidence" value="ECO:0007669"/>
    <property type="project" value="TreeGrafter"/>
</dbReference>
<dbReference type="SUPFAM" id="SSF48371">
    <property type="entry name" value="ARM repeat"/>
    <property type="match status" value="1"/>
</dbReference>
<dbReference type="SMART" id="SM00025">
    <property type="entry name" value="Pumilio"/>
    <property type="match status" value="6"/>
</dbReference>
<dbReference type="InterPro" id="IPR001313">
    <property type="entry name" value="Pumilio_RNA-bd_rpt"/>
</dbReference>
<sequence>MMFYQQQHAQMAYPSIPDASAPSNFINFRSGGGYPAAPYAVGVAPNAYMPVQQHYNNPTMVPQTPVQGGGYYPQPSAMSTTSAPVVKRHNPYAPGAASVSSHPSMGSNEDFTYSAMESPLMSYSTTTDFSNYGHADISNDSMSMMSHQKGNNNAGSNNSQHQVVTTEELLSHCGNLVELSRTAPGSSFIQAALREGSASLSQNVNIIFNELQPAASSLLLDAHGCYVVKTLMERLTTEQLEAFVGSITADPQLVYAMCTHSLHTRRVVQFLMDNVNVAPVAEVLIQRCSEVSMTQQGCIIMQRAMDVTPEPLRAQLFCTIFDHLVEFSVDPFANYVVQHMLEIGDKVLCSSAILRAFRGNIVRLACNKFSSNVLEKSLFHITPDAQHDLLHEMYEVDEEVLHSMMQDSFGNYLIQSSIALATFKDVIYINDRLKHVLQRTPYGHKIELRIERRLKGRPVGTRSSQIGANSKTSRHQRGSQRDANDQQEEPW</sequence>
<keyword evidence="6" id="KW-1185">Reference proteome</keyword>
<evidence type="ECO:0000259" key="4">
    <source>
        <dbReference type="PROSITE" id="PS50303"/>
    </source>
</evidence>
<proteinExistence type="predicted"/>
<feature type="domain" description="PUM-HD" evidence="4">
    <location>
        <begin position="107"/>
        <end position="458"/>
    </location>
</feature>
<dbReference type="AlphaFoldDB" id="A0A0S4J9I9"/>
<dbReference type="GO" id="GO:0010608">
    <property type="term" value="P:post-transcriptional regulation of gene expression"/>
    <property type="evidence" value="ECO:0007669"/>
    <property type="project" value="TreeGrafter"/>
</dbReference>
<dbReference type="Proteomes" id="UP000051952">
    <property type="component" value="Unassembled WGS sequence"/>
</dbReference>
<reference evidence="6" key="1">
    <citation type="submission" date="2015-09" db="EMBL/GenBank/DDBJ databases">
        <authorList>
            <consortium name="Pathogen Informatics"/>
        </authorList>
    </citation>
    <scope>NUCLEOTIDE SEQUENCE [LARGE SCALE GENOMIC DNA]</scope>
    <source>
        <strain evidence="6">Lake Konstanz</strain>
    </source>
</reference>
<dbReference type="PANTHER" id="PTHR12537">
    <property type="entry name" value="RNA BINDING PROTEIN PUMILIO-RELATED"/>
    <property type="match status" value="1"/>
</dbReference>
<keyword evidence="1" id="KW-0677">Repeat</keyword>
<dbReference type="InterPro" id="IPR016024">
    <property type="entry name" value="ARM-type_fold"/>
</dbReference>
<dbReference type="PANTHER" id="PTHR12537:SF13">
    <property type="entry name" value="PUMILIO HOMOLOGY DOMAIN FAMILY MEMBER 4"/>
    <property type="match status" value="1"/>
</dbReference>
<feature type="compositionally biased region" description="Polar residues" evidence="3">
    <location>
        <begin position="461"/>
        <end position="471"/>
    </location>
</feature>
<dbReference type="Pfam" id="PF00806">
    <property type="entry name" value="PUF"/>
    <property type="match status" value="5"/>
</dbReference>
<dbReference type="OMA" id="GHADISN"/>
<feature type="region of interest" description="Disordered" evidence="3">
    <location>
        <begin position="458"/>
        <end position="491"/>
    </location>
</feature>
<evidence type="ECO:0000313" key="6">
    <source>
        <dbReference type="Proteomes" id="UP000051952"/>
    </source>
</evidence>
<protein>
    <recommendedName>
        <fullName evidence="4">PUM-HD domain-containing protein</fullName>
    </recommendedName>
</protein>
<dbReference type="VEuPathDB" id="TriTrypDB:BSAL_90365c"/>
<dbReference type="PROSITE" id="PS50303">
    <property type="entry name" value="PUM_HD"/>
    <property type="match status" value="1"/>
</dbReference>
<dbReference type="GO" id="GO:0003729">
    <property type="term" value="F:mRNA binding"/>
    <property type="evidence" value="ECO:0007669"/>
    <property type="project" value="TreeGrafter"/>
</dbReference>
<dbReference type="OrthoDB" id="668540at2759"/>
<dbReference type="InterPro" id="IPR011989">
    <property type="entry name" value="ARM-like"/>
</dbReference>
<name>A0A0S4J9I9_BODSA</name>
<feature type="repeat" description="Pumilio" evidence="2">
    <location>
        <begin position="210"/>
        <end position="245"/>
    </location>
</feature>
<evidence type="ECO:0000256" key="2">
    <source>
        <dbReference type="PROSITE-ProRule" id="PRU00317"/>
    </source>
</evidence>
<accession>A0A0S4J9I9</accession>